<evidence type="ECO:0000256" key="2">
    <source>
        <dbReference type="ARBA" id="ARBA00011081"/>
    </source>
</evidence>
<dbReference type="CDD" id="cd07033">
    <property type="entry name" value="TPP_PYR_DXS_TK_like"/>
    <property type="match status" value="1"/>
</dbReference>
<comment type="cofactor">
    <cofactor evidence="11">
        <name>thiamine diphosphate</name>
        <dbReference type="ChEBI" id="CHEBI:58937"/>
    </cofactor>
    <text evidence="11">Binds 1 thiamine pyrophosphate per subunit.</text>
</comment>
<dbReference type="CDD" id="cd02007">
    <property type="entry name" value="TPP_DXS"/>
    <property type="match status" value="1"/>
</dbReference>
<feature type="binding site" evidence="11">
    <location>
        <begin position="119"/>
        <end position="121"/>
    </location>
    <ligand>
        <name>thiamine diphosphate</name>
        <dbReference type="ChEBI" id="CHEBI:58937"/>
    </ligand>
</feature>
<dbReference type="EMBL" id="CAADFO010000067">
    <property type="protein sequence ID" value="VFK30564.1"/>
    <property type="molecule type" value="Genomic_DNA"/>
</dbReference>
<evidence type="ECO:0000313" key="14">
    <source>
        <dbReference type="EMBL" id="VFK34846.1"/>
    </source>
</evidence>
<dbReference type="SUPFAM" id="SSF52922">
    <property type="entry name" value="TK C-terminal domain-like"/>
    <property type="match status" value="1"/>
</dbReference>
<dbReference type="InterPro" id="IPR005477">
    <property type="entry name" value="Dxylulose-5-P_synthase"/>
</dbReference>
<evidence type="ECO:0000256" key="10">
    <source>
        <dbReference type="ARBA" id="ARBA00055605"/>
    </source>
</evidence>
<dbReference type="PROSITE" id="PS00801">
    <property type="entry name" value="TRANSKETOLASE_1"/>
    <property type="match status" value="1"/>
</dbReference>
<feature type="binding site" evidence="11">
    <location>
        <position position="150"/>
    </location>
    <ligand>
        <name>Mg(2+)</name>
        <dbReference type="ChEBI" id="CHEBI:18420"/>
    </ligand>
</feature>
<dbReference type="FunFam" id="3.40.50.920:FF:000002">
    <property type="entry name" value="1-deoxy-D-xylulose-5-phosphate synthase"/>
    <property type="match status" value="1"/>
</dbReference>
<dbReference type="GO" id="GO:0009228">
    <property type="term" value="P:thiamine biosynthetic process"/>
    <property type="evidence" value="ECO:0007669"/>
    <property type="project" value="UniProtKB-UniRule"/>
</dbReference>
<accession>A0A450XMS4</accession>
<evidence type="ECO:0000256" key="8">
    <source>
        <dbReference type="ARBA" id="ARBA00023052"/>
    </source>
</evidence>
<dbReference type="InterPro" id="IPR033248">
    <property type="entry name" value="Transketolase_C"/>
</dbReference>
<evidence type="ECO:0000256" key="5">
    <source>
        <dbReference type="ARBA" id="ARBA00022723"/>
    </source>
</evidence>
<dbReference type="GO" id="GO:0008661">
    <property type="term" value="F:1-deoxy-D-xylulose-5-phosphate synthase activity"/>
    <property type="evidence" value="ECO:0007669"/>
    <property type="project" value="UniProtKB-UniRule"/>
</dbReference>
<keyword evidence="4 11" id="KW-0808">Transferase</keyword>
<dbReference type="AlphaFoldDB" id="A0A450XMS4"/>
<evidence type="ECO:0000313" key="13">
    <source>
        <dbReference type="EMBL" id="VFK30564.1"/>
    </source>
</evidence>
<sequence>MFTDPYPRLTAINNPTDLRRLPKLDLAPLAEELRKYLINAVSQSGGHLAAGLGAVELTIALHRVFDTPEDRIVWDVGHQSYPHKILTERRDQLVDIRSKGGLAPFPKRAESDFDAFGVGHAGTSISAALGMAIAAEREGRHRKVIAVIGDGALTAGMAFEALNHAGELHTNLLVILNDNDMSISPNVGALSNYFAKVLSGKLYSTVRTGSKEVLKRMPSVRELARRAEEHVKGLIAPGTLFEELGFNYIGPIDGHDLPTLIATLTNLQALDGPQFLHIVTSKGKGYPPAEKDPVKFHGVAPFDAKTGEPIKKGSGVTYTDVFQDWLCEMARRDRRLIAITPAMKEGSGLVRFAEEFPDRYFDVGIAEQHAVTFGAGLACEGLKPIVAIYSTFLQRGYDQVIHDVALQNLPVLFAIDRAGVVGPDGPTHAGSFDLSFLRCLPNLVLMAPADEDECYRMLCTGFSLDQPSAVRYPRDTGSGAPIRGEITTIPIGKAELRRKGKKVALLAFGAMVTPCLEAAETLDATVINMRFIKPLDEAMVIQAAQEHNLLVTVEDNAIAGGAGSGVNEYLLANSITTPIVNHGIPDRFLSHGARQDILADAGLCTEGILRVVRNYLS</sequence>
<dbReference type="GO" id="GO:0030976">
    <property type="term" value="F:thiamine pyrophosphate binding"/>
    <property type="evidence" value="ECO:0007669"/>
    <property type="project" value="UniProtKB-UniRule"/>
</dbReference>
<proteinExistence type="inferred from homology"/>
<comment type="cofactor">
    <cofactor evidence="11">
        <name>Mg(2+)</name>
        <dbReference type="ChEBI" id="CHEBI:18420"/>
    </cofactor>
    <text evidence="11">Binds 1 Mg(2+) ion per subunit.</text>
</comment>
<feature type="binding site" evidence="11">
    <location>
        <begin position="151"/>
        <end position="152"/>
    </location>
    <ligand>
        <name>thiamine diphosphate</name>
        <dbReference type="ChEBI" id="CHEBI:58937"/>
    </ligand>
</feature>
<dbReference type="SUPFAM" id="SSF52518">
    <property type="entry name" value="Thiamin diphosphate-binding fold (THDP-binding)"/>
    <property type="match status" value="2"/>
</dbReference>
<evidence type="ECO:0000256" key="6">
    <source>
        <dbReference type="ARBA" id="ARBA00022842"/>
    </source>
</evidence>
<evidence type="ECO:0000256" key="1">
    <source>
        <dbReference type="ARBA" id="ARBA00004980"/>
    </source>
</evidence>
<comment type="function">
    <text evidence="10 11">Catalyzes the acyloin condensation reaction between C atoms 2 and 3 of pyruvate and glyceraldehyde 3-phosphate to yield 1-deoxy-D-xylulose-5-phosphate (DXP).</text>
</comment>
<evidence type="ECO:0000256" key="4">
    <source>
        <dbReference type="ARBA" id="ARBA00022679"/>
    </source>
</evidence>
<keyword evidence="7 11" id="KW-0784">Thiamine biosynthesis</keyword>
<comment type="pathway">
    <text evidence="1 11">Metabolic intermediate biosynthesis; 1-deoxy-D-xylulose 5-phosphate biosynthesis; 1-deoxy-D-xylulose 5-phosphate from D-glyceraldehyde 3-phosphate and pyruvate: step 1/1.</text>
</comment>
<name>A0A450XMS4_9GAMM</name>
<feature type="binding site" evidence="11">
    <location>
        <position position="179"/>
    </location>
    <ligand>
        <name>thiamine diphosphate</name>
        <dbReference type="ChEBI" id="CHEBI:58937"/>
    </ligand>
</feature>
<keyword evidence="9 11" id="KW-0414">Isoprene biosynthesis</keyword>
<keyword evidence="6 11" id="KW-0460">Magnesium</keyword>
<dbReference type="EMBL" id="CAADFQ010000087">
    <property type="protein sequence ID" value="VFK34846.1"/>
    <property type="molecule type" value="Genomic_DNA"/>
</dbReference>
<comment type="similarity">
    <text evidence="2 11">Belongs to the transketolase family. DXPS subfamily.</text>
</comment>
<comment type="subunit">
    <text evidence="3 11">Homodimer.</text>
</comment>
<dbReference type="InterPro" id="IPR029061">
    <property type="entry name" value="THDP-binding"/>
</dbReference>
<dbReference type="FunFam" id="3.40.50.970:FF:000005">
    <property type="entry name" value="1-deoxy-D-xylulose-5-phosphate synthase"/>
    <property type="match status" value="1"/>
</dbReference>
<dbReference type="PANTHER" id="PTHR43322">
    <property type="entry name" value="1-D-DEOXYXYLULOSE 5-PHOSPHATE SYNTHASE-RELATED"/>
    <property type="match status" value="1"/>
</dbReference>
<dbReference type="Pfam" id="PF13292">
    <property type="entry name" value="DXP_synthase_N"/>
    <property type="match status" value="1"/>
</dbReference>
<dbReference type="HAMAP" id="MF_00315">
    <property type="entry name" value="DXP_synth"/>
    <property type="match status" value="1"/>
</dbReference>
<dbReference type="InterPro" id="IPR009014">
    <property type="entry name" value="Transketo_C/PFOR_II"/>
</dbReference>
<dbReference type="UniPathway" id="UPA00064">
    <property type="reaction ID" value="UER00091"/>
</dbReference>
<keyword evidence="8 11" id="KW-0786">Thiamine pyrophosphate</keyword>
<keyword evidence="5 11" id="KW-0479">Metal-binding</keyword>
<dbReference type="SMART" id="SM00861">
    <property type="entry name" value="Transket_pyr"/>
    <property type="match status" value="1"/>
</dbReference>
<evidence type="ECO:0000256" key="9">
    <source>
        <dbReference type="ARBA" id="ARBA00023229"/>
    </source>
</evidence>
<feature type="binding site" evidence="11">
    <location>
        <position position="78"/>
    </location>
    <ligand>
        <name>thiamine diphosphate</name>
        <dbReference type="ChEBI" id="CHEBI:58937"/>
    </ligand>
</feature>
<dbReference type="GO" id="GO:0019288">
    <property type="term" value="P:isopentenyl diphosphate biosynthetic process, methylerythritol 4-phosphate pathway"/>
    <property type="evidence" value="ECO:0007669"/>
    <property type="project" value="TreeGrafter"/>
</dbReference>
<dbReference type="PANTHER" id="PTHR43322:SF5">
    <property type="entry name" value="1-DEOXY-D-XYLULOSE-5-PHOSPHATE SYNTHASE, CHLOROPLASTIC"/>
    <property type="match status" value="1"/>
</dbReference>
<dbReference type="InterPro" id="IPR020826">
    <property type="entry name" value="Transketolase_BS"/>
</dbReference>
<feature type="binding site" evidence="11">
    <location>
        <position position="367"/>
    </location>
    <ligand>
        <name>thiamine diphosphate</name>
        <dbReference type="ChEBI" id="CHEBI:58937"/>
    </ligand>
</feature>
<dbReference type="GO" id="GO:0000287">
    <property type="term" value="F:magnesium ion binding"/>
    <property type="evidence" value="ECO:0007669"/>
    <property type="project" value="UniProtKB-UniRule"/>
</dbReference>
<dbReference type="GO" id="GO:0016114">
    <property type="term" value="P:terpenoid biosynthetic process"/>
    <property type="evidence" value="ECO:0007669"/>
    <property type="project" value="UniProtKB-UniRule"/>
</dbReference>
<evidence type="ECO:0000259" key="12">
    <source>
        <dbReference type="SMART" id="SM00861"/>
    </source>
</evidence>
<gene>
    <name evidence="11" type="primary">dxs</name>
    <name evidence="13" type="ORF">BECKMB1821G_GA0114241_10672</name>
    <name evidence="15" type="ORF">BECKMB1821H_GA0114242_10892</name>
    <name evidence="14" type="ORF">BECKMB1821I_GA0114274_10872</name>
</gene>
<organism evidence="13">
    <name type="scientific">Candidatus Kentrum sp. MB</name>
    <dbReference type="NCBI Taxonomy" id="2138164"/>
    <lineage>
        <taxon>Bacteria</taxon>
        <taxon>Pseudomonadati</taxon>
        <taxon>Pseudomonadota</taxon>
        <taxon>Gammaproteobacteria</taxon>
        <taxon>Candidatus Kentrum</taxon>
    </lineage>
</organism>
<feature type="binding site" evidence="11">
    <location>
        <position position="179"/>
    </location>
    <ligand>
        <name>Mg(2+)</name>
        <dbReference type="ChEBI" id="CHEBI:18420"/>
    </ligand>
</feature>
<evidence type="ECO:0000256" key="7">
    <source>
        <dbReference type="ARBA" id="ARBA00022977"/>
    </source>
</evidence>
<comment type="catalytic activity">
    <reaction evidence="11">
        <text>D-glyceraldehyde 3-phosphate + pyruvate + H(+) = 1-deoxy-D-xylulose 5-phosphate + CO2</text>
        <dbReference type="Rhea" id="RHEA:12605"/>
        <dbReference type="ChEBI" id="CHEBI:15361"/>
        <dbReference type="ChEBI" id="CHEBI:15378"/>
        <dbReference type="ChEBI" id="CHEBI:16526"/>
        <dbReference type="ChEBI" id="CHEBI:57792"/>
        <dbReference type="ChEBI" id="CHEBI:59776"/>
        <dbReference type="EC" id="2.2.1.7"/>
    </reaction>
</comment>
<dbReference type="InterPro" id="IPR005475">
    <property type="entry name" value="Transketolase-like_Pyr-bd"/>
</dbReference>
<dbReference type="Gene3D" id="3.40.50.920">
    <property type="match status" value="1"/>
</dbReference>
<reference evidence="13" key="1">
    <citation type="submission" date="2019-02" db="EMBL/GenBank/DDBJ databases">
        <authorList>
            <person name="Gruber-Vodicka R. H."/>
            <person name="Seah K. B. B."/>
        </authorList>
    </citation>
    <scope>NUCLEOTIDE SEQUENCE</scope>
    <source>
        <strain evidence="13">BECK_BZ197</strain>
        <strain evidence="15">BECK_BZ198</strain>
        <strain evidence="14">BECK_BZ199</strain>
    </source>
</reference>
<dbReference type="Pfam" id="PF02780">
    <property type="entry name" value="Transketolase_C"/>
    <property type="match status" value="1"/>
</dbReference>
<feature type="domain" description="Transketolase-like pyrimidine-binding" evidence="12">
    <location>
        <begin position="316"/>
        <end position="480"/>
    </location>
</feature>
<dbReference type="NCBIfam" id="NF003933">
    <property type="entry name" value="PRK05444.2-2"/>
    <property type="match status" value="1"/>
</dbReference>
<feature type="binding site" evidence="11">
    <location>
        <position position="286"/>
    </location>
    <ligand>
        <name>thiamine diphosphate</name>
        <dbReference type="ChEBI" id="CHEBI:58937"/>
    </ligand>
</feature>
<dbReference type="EC" id="2.2.1.7" evidence="11"/>
<protein>
    <recommendedName>
        <fullName evidence="11">1-deoxy-D-xylulose-5-phosphate synthase</fullName>
        <ecNumber evidence="11">2.2.1.7</ecNumber>
    </recommendedName>
    <alternativeName>
        <fullName evidence="11">1-deoxyxylulose-5-phosphate synthase</fullName>
        <shortName evidence="11">DXP synthase</shortName>
        <shortName evidence="11">DXPS</shortName>
    </alternativeName>
</protein>
<evidence type="ECO:0000313" key="15">
    <source>
        <dbReference type="EMBL" id="VFK77000.1"/>
    </source>
</evidence>
<evidence type="ECO:0000256" key="11">
    <source>
        <dbReference type="HAMAP-Rule" id="MF_00315"/>
    </source>
</evidence>
<dbReference type="Gene3D" id="3.40.50.970">
    <property type="match status" value="2"/>
</dbReference>
<dbReference type="Pfam" id="PF02779">
    <property type="entry name" value="Transket_pyr"/>
    <property type="match status" value="1"/>
</dbReference>
<dbReference type="EMBL" id="CAADGH010000089">
    <property type="protein sequence ID" value="VFK77000.1"/>
    <property type="molecule type" value="Genomic_DNA"/>
</dbReference>
<dbReference type="InterPro" id="IPR049557">
    <property type="entry name" value="Transketolase_CS"/>
</dbReference>
<dbReference type="NCBIfam" id="TIGR00204">
    <property type="entry name" value="dxs"/>
    <property type="match status" value="1"/>
</dbReference>
<evidence type="ECO:0000256" key="3">
    <source>
        <dbReference type="ARBA" id="ARBA00011738"/>
    </source>
</evidence>
<dbReference type="GO" id="GO:0005829">
    <property type="term" value="C:cytosol"/>
    <property type="evidence" value="ECO:0007669"/>
    <property type="project" value="TreeGrafter"/>
</dbReference>
<dbReference type="PROSITE" id="PS00802">
    <property type="entry name" value="TRANSKETOLASE_2"/>
    <property type="match status" value="1"/>
</dbReference>